<dbReference type="Pfam" id="PF01018">
    <property type="entry name" value="GTP1_OBG"/>
    <property type="match status" value="1"/>
</dbReference>
<dbReference type="Proteomes" id="UP000198323">
    <property type="component" value="Unassembled WGS sequence"/>
</dbReference>
<dbReference type="PANTHER" id="PTHR11702">
    <property type="entry name" value="DEVELOPMENTALLY REGULATED GTP-BINDING PROTEIN-RELATED"/>
    <property type="match status" value="1"/>
</dbReference>
<keyword evidence="8" id="KW-1185">Reference proteome</keyword>
<dbReference type="InterPro" id="IPR036726">
    <property type="entry name" value="GTP1_OBG_dom_sf"/>
</dbReference>
<evidence type="ECO:0000313" key="7">
    <source>
        <dbReference type="EMBL" id="OXB67661.1"/>
    </source>
</evidence>
<dbReference type="GO" id="GO:0005739">
    <property type="term" value="C:mitochondrion"/>
    <property type="evidence" value="ECO:0007669"/>
    <property type="project" value="TreeGrafter"/>
</dbReference>
<dbReference type="InterPro" id="IPR031167">
    <property type="entry name" value="G_OBG"/>
</dbReference>
<evidence type="ECO:0000259" key="5">
    <source>
        <dbReference type="PROSITE" id="PS51710"/>
    </source>
</evidence>
<keyword evidence="2" id="KW-0342">GTP-binding</keyword>
<dbReference type="SUPFAM" id="SSF82051">
    <property type="entry name" value="Obg GTP-binding protein N-terminal domain"/>
    <property type="match status" value="1"/>
</dbReference>
<dbReference type="GO" id="GO:0042254">
    <property type="term" value="P:ribosome biogenesis"/>
    <property type="evidence" value="ECO:0007669"/>
    <property type="project" value="UniProtKB-UniRule"/>
</dbReference>
<keyword evidence="4" id="KW-0175">Coiled coil</keyword>
<evidence type="ECO:0000256" key="3">
    <source>
        <dbReference type="ARBA" id="ARBA00039729"/>
    </source>
</evidence>
<gene>
    <name evidence="7" type="ORF">ASZ78_015193</name>
</gene>
<dbReference type="OrthoDB" id="347018at2759"/>
<evidence type="ECO:0000256" key="4">
    <source>
        <dbReference type="SAM" id="Coils"/>
    </source>
</evidence>
<dbReference type="AlphaFoldDB" id="A0A226NJD0"/>
<dbReference type="GO" id="GO:0003924">
    <property type="term" value="F:GTPase activity"/>
    <property type="evidence" value="ECO:0007669"/>
    <property type="project" value="InterPro"/>
</dbReference>
<dbReference type="InterPro" id="IPR006169">
    <property type="entry name" value="GTP1_OBG_dom"/>
</dbReference>
<protein>
    <recommendedName>
        <fullName evidence="3">GTP-binding protein 10</fullName>
    </recommendedName>
</protein>
<feature type="domain" description="OBG-type G" evidence="5">
    <location>
        <begin position="247"/>
        <end position="332"/>
    </location>
</feature>
<feature type="domain" description="Obg" evidence="6">
    <location>
        <begin position="13"/>
        <end position="148"/>
    </location>
</feature>
<dbReference type="Gene3D" id="2.70.210.12">
    <property type="entry name" value="GTP1/OBG domain"/>
    <property type="match status" value="1"/>
</dbReference>
<feature type="domain" description="OBG-type G" evidence="5">
    <location>
        <begin position="149"/>
        <end position="197"/>
    </location>
</feature>
<reference evidence="7 8" key="1">
    <citation type="submission" date="2016-07" db="EMBL/GenBank/DDBJ databases">
        <title>Disparate Historic Effective Population Sizes Predicted by Modern Levels of Genome Diversity for the Scaled Quail (Callipepla squamata) and the Northern Bobwhite (Colinus virginianus): Inferences from First and Second Generation Draft Genome Assemblies for Sympatric New World Quail.</title>
        <authorList>
            <person name="Oldeschulte D.L."/>
            <person name="Halley Y.A."/>
            <person name="Bhattarai E.K."/>
            <person name="Brashear W.A."/>
            <person name="Hill J."/>
            <person name="Metz R.P."/>
            <person name="Johnson C.D."/>
            <person name="Rollins D."/>
            <person name="Peterson M.J."/>
            <person name="Bickhart D.M."/>
            <person name="Decker J.E."/>
            <person name="Seabury C.M."/>
        </authorList>
    </citation>
    <scope>NUCLEOTIDE SEQUENCE [LARGE SCALE GENOMIC DNA]</scope>
    <source>
        <strain evidence="7 8">Texas</strain>
        <tissue evidence="7">Leg muscle</tissue>
    </source>
</reference>
<dbReference type="STRING" id="9009.A0A226NJD0"/>
<organism evidence="7 8">
    <name type="scientific">Callipepla squamata</name>
    <name type="common">Scaled quail</name>
    <dbReference type="NCBI Taxonomy" id="9009"/>
    <lineage>
        <taxon>Eukaryota</taxon>
        <taxon>Metazoa</taxon>
        <taxon>Chordata</taxon>
        <taxon>Craniata</taxon>
        <taxon>Vertebrata</taxon>
        <taxon>Euteleostomi</taxon>
        <taxon>Archelosauria</taxon>
        <taxon>Archosauria</taxon>
        <taxon>Dinosauria</taxon>
        <taxon>Saurischia</taxon>
        <taxon>Theropoda</taxon>
        <taxon>Coelurosauria</taxon>
        <taxon>Aves</taxon>
        <taxon>Neognathae</taxon>
        <taxon>Galloanserae</taxon>
        <taxon>Galliformes</taxon>
        <taxon>Odontophoridae</taxon>
        <taxon>Callipepla</taxon>
    </lineage>
</organism>
<dbReference type="InterPro" id="IPR045086">
    <property type="entry name" value="OBG_GTPase"/>
</dbReference>
<dbReference type="Pfam" id="PF01926">
    <property type="entry name" value="MMR_HSR1"/>
    <property type="match status" value="1"/>
</dbReference>
<dbReference type="SUPFAM" id="SSF52540">
    <property type="entry name" value="P-loop containing nucleoside triphosphate hydrolases"/>
    <property type="match status" value="1"/>
</dbReference>
<evidence type="ECO:0000256" key="2">
    <source>
        <dbReference type="ARBA" id="ARBA00023134"/>
    </source>
</evidence>
<dbReference type="Gene3D" id="3.40.50.300">
    <property type="entry name" value="P-loop containing nucleotide triphosphate hydrolases"/>
    <property type="match status" value="1"/>
</dbReference>
<dbReference type="PROSITE" id="PS51710">
    <property type="entry name" value="G_OBG"/>
    <property type="match status" value="2"/>
</dbReference>
<dbReference type="EMBL" id="MCFN01000033">
    <property type="protein sequence ID" value="OXB67661.1"/>
    <property type="molecule type" value="Genomic_DNA"/>
</dbReference>
<keyword evidence="1" id="KW-0547">Nucleotide-binding</keyword>
<dbReference type="InterPro" id="IPR027417">
    <property type="entry name" value="P-loop_NTPase"/>
</dbReference>
<proteinExistence type="predicted"/>
<dbReference type="PROSITE" id="PS51883">
    <property type="entry name" value="OBG"/>
    <property type="match status" value="1"/>
</dbReference>
<dbReference type="GO" id="GO:0005525">
    <property type="term" value="F:GTP binding"/>
    <property type="evidence" value="ECO:0007669"/>
    <property type="project" value="UniProtKB-KW"/>
</dbReference>
<dbReference type="PANTHER" id="PTHR11702:SF43">
    <property type="entry name" value="GTP-BINDING PROTEIN 10"/>
    <property type="match status" value="1"/>
</dbReference>
<feature type="coiled-coil region" evidence="4">
    <location>
        <begin position="320"/>
        <end position="348"/>
    </location>
</feature>
<name>A0A226NJD0_CALSU</name>
<accession>A0A226NJD0</accession>
<evidence type="ECO:0000256" key="1">
    <source>
        <dbReference type="ARBA" id="ARBA00022741"/>
    </source>
</evidence>
<comment type="caution">
    <text evidence="7">The sequence shown here is derived from an EMBL/GenBank/DDBJ whole genome shotgun (WGS) entry which is preliminary data.</text>
</comment>
<sequence length="360" mass="39512">MVRCGGALLRRYGNFIDDLRLYVKGGTGGMGYPRLGGEGGRGGDVWFVARESLTLKSIKARYPQKRFVAGTGANSSVKALKGEKGEDCEVHVPPGISILDDDGKKIGELNGAGERFLAARGGLGGSLVTNFLPCKGQRRIVHLDLKLIADVGLVGFPNAGKSSLLSKISQAKPEIANYAFTTVQPELGKIMYEDFKQVDVSGFQLSNNTQFRTAFETILLLTKPNGDEAAGLSFAGKYLRHIHLSFKELELYNEELLTKPALLAINKMDLPCAKDNLNELMKQLQNPEDFLHLLEEEVIPKNTIDFRDIIPISAYTGEGIDELKASVRRSLDEEAEQENEEYQKKKLLLLHSSGGQLNKG</sequence>
<evidence type="ECO:0000313" key="8">
    <source>
        <dbReference type="Proteomes" id="UP000198323"/>
    </source>
</evidence>
<evidence type="ECO:0000259" key="6">
    <source>
        <dbReference type="PROSITE" id="PS51883"/>
    </source>
</evidence>
<dbReference type="InterPro" id="IPR006073">
    <property type="entry name" value="GTP-bd"/>
</dbReference>
<dbReference type="PRINTS" id="PR00326">
    <property type="entry name" value="GTP1OBG"/>
</dbReference>